<gene>
    <name evidence="5" type="ORF">J5O05_17955</name>
</gene>
<evidence type="ECO:0000313" key="5">
    <source>
        <dbReference type="EMBL" id="QTH73393.1"/>
    </source>
</evidence>
<protein>
    <submittedName>
        <fullName evidence="5">Helix-turn-helix domain-containing protein</fullName>
    </submittedName>
</protein>
<dbReference type="PROSITE" id="PS01124">
    <property type="entry name" value="HTH_ARAC_FAMILY_2"/>
    <property type="match status" value="1"/>
</dbReference>
<keyword evidence="1" id="KW-0805">Transcription regulation</keyword>
<reference evidence="5" key="1">
    <citation type="submission" date="2021-03" db="EMBL/GenBank/DDBJ databases">
        <title>Complete Genome of Pseudoalteromonas xiamenensis STKMTI.2, a new potential marine bacterium producing anti-Vibrio compounds.</title>
        <authorList>
            <person name="Handayani D.P."/>
            <person name="Isnansetyo A."/>
            <person name="Istiqomah I."/>
            <person name="Jumina J."/>
        </authorList>
    </citation>
    <scope>NUCLEOTIDE SEQUENCE</scope>
    <source>
        <strain evidence="5">STKMTI.2</strain>
        <plasmid evidence="5">unnamed5</plasmid>
    </source>
</reference>
<evidence type="ECO:0000256" key="2">
    <source>
        <dbReference type="ARBA" id="ARBA00023125"/>
    </source>
</evidence>
<dbReference type="InterPro" id="IPR014710">
    <property type="entry name" value="RmlC-like_jellyroll"/>
</dbReference>
<dbReference type="SUPFAM" id="SSF46689">
    <property type="entry name" value="Homeodomain-like"/>
    <property type="match status" value="2"/>
</dbReference>
<feature type="domain" description="HTH araC/xylS-type" evidence="4">
    <location>
        <begin position="138"/>
        <end position="234"/>
    </location>
</feature>
<dbReference type="InterPro" id="IPR011051">
    <property type="entry name" value="RmlC_Cupin_sf"/>
</dbReference>
<dbReference type="Gene3D" id="1.10.10.60">
    <property type="entry name" value="Homeodomain-like"/>
    <property type="match status" value="2"/>
</dbReference>
<dbReference type="AlphaFoldDB" id="A0A975DKB5"/>
<keyword evidence="2" id="KW-0238">DNA-binding</keyword>
<dbReference type="Pfam" id="PF12833">
    <property type="entry name" value="HTH_18"/>
    <property type="match status" value="1"/>
</dbReference>
<dbReference type="Proteomes" id="UP000664904">
    <property type="component" value="Plasmid unnamed5"/>
</dbReference>
<sequence>MDISLSIRQYYQQRRSHFHAYHQIVLPLNGYIEITTLHYSGTISRGECVVIHAGLVHSFKAQEDARFIVADLNQLPTKLTLENHIKYQLSSTFMHFLTFIESQLQSAVDKNIEHQSCTLFYALLDTLSEHIVQDKRIQAVMIYMQENLSNELNLEMLAGIACLSPTQFKKRFTAELCESPMAYLTRLRMEKAKALLHHTDMPVNLVAYKVGYLDHSAFSRRFYRFFGISPSKIR</sequence>
<accession>A0A975DKB5</accession>
<name>A0A975DKB5_9GAMM</name>
<dbReference type="Gene3D" id="2.60.120.10">
    <property type="entry name" value="Jelly Rolls"/>
    <property type="match status" value="1"/>
</dbReference>
<keyword evidence="3" id="KW-0804">Transcription</keyword>
<dbReference type="EMBL" id="CP072135">
    <property type="protein sequence ID" value="QTH73393.1"/>
    <property type="molecule type" value="Genomic_DNA"/>
</dbReference>
<proteinExistence type="predicted"/>
<keyword evidence="6" id="KW-1185">Reference proteome</keyword>
<dbReference type="InterPro" id="IPR018060">
    <property type="entry name" value="HTH_AraC"/>
</dbReference>
<evidence type="ECO:0000259" key="4">
    <source>
        <dbReference type="PROSITE" id="PS01124"/>
    </source>
</evidence>
<dbReference type="GO" id="GO:0003700">
    <property type="term" value="F:DNA-binding transcription factor activity"/>
    <property type="evidence" value="ECO:0007669"/>
    <property type="project" value="InterPro"/>
</dbReference>
<dbReference type="SMART" id="SM00342">
    <property type="entry name" value="HTH_ARAC"/>
    <property type="match status" value="1"/>
</dbReference>
<organism evidence="5 6">
    <name type="scientific">Pseudoalteromonas xiamenensis</name>
    <dbReference type="NCBI Taxonomy" id="882626"/>
    <lineage>
        <taxon>Bacteria</taxon>
        <taxon>Pseudomonadati</taxon>
        <taxon>Pseudomonadota</taxon>
        <taxon>Gammaproteobacteria</taxon>
        <taxon>Alteromonadales</taxon>
        <taxon>Pseudoalteromonadaceae</taxon>
        <taxon>Pseudoalteromonas</taxon>
    </lineage>
</organism>
<evidence type="ECO:0000313" key="6">
    <source>
        <dbReference type="Proteomes" id="UP000664904"/>
    </source>
</evidence>
<dbReference type="SUPFAM" id="SSF51182">
    <property type="entry name" value="RmlC-like cupins"/>
    <property type="match status" value="1"/>
</dbReference>
<dbReference type="PANTHER" id="PTHR43280">
    <property type="entry name" value="ARAC-FAMILY TRANSCRIPTIONAL REGULATOR"/>
    <property type="match status" value="1"/>
</dbReference>
<dbReference type="GO" id="GO:0043565">
    <property type="term" value="F:sequence-specific DNA binding"/>
    <property type="evidence" value="ECO:0007669"/>
    <property type="project" value="InterPro"/>
</dbReference>
<dbReference type="PANTHER" id="PTHR43280:SF28">
    <property type="entry name" value="HTH-TYPE TRANSCRIPTIONAL ACTIVATOR RHAS"/>
    <property type="match status" value="1"/>
</dbReference>
<dbReference type="KEGG" id="pxi:J5O05_17955"/>
<keyword evidence="5" id="KW-0614">Plasmid</keyword>
<evidence type="ECO:0000256" key="3">
    <source>
        <dbReference type="ARBA" id="ARBA00023163"/>
    </source>
</evidence>
<dbReference type="InterPro" id="IPR009057">
    <property type="entry name" value="Homeodomain-like_sf"/>
</dbReference>
<evidence type="ECO:0000256" key="1">
    <source>
        <dbReference type="ARBA" id="ARBA00023015"/>
    </source>
</evidence>
<geneLocation type="plasmid" evidence="5 6">
    <name>unnamed5</name>
</geneLocation>